<proteinExistence type="predicted"/>
<dbReference type="RefSeq" id="WP_050787923.1">
    <property type="nucleotide sequence ID" value="NZ_BPTR01000001.1"/>
</dbReference>
<organism evidence="2 3">
    <name type="scientific">Segatella bryantii</name>
    <name type="common">Prevotella bryantii</name>
    <dbReference type="NCBI Taxonomy" id="77095"/>
    <lineage>
        <taxon>Bacteria</taxon>
        <taxon>Pseudomonadati</taxon>
        <taxon>Bacteroidota</taxon>
        <taxon>Bacteroidia</taxon>
        <taxon>Bacteroidales</taxon>
        <taxon>Prevotellaceae</taxon>
        <taxon>Segatella</taxon>
    </lineage>
</organism>
<dbReference type="AlphaFoldDB" id="A0AA37MDK9"/>
<dbReference type="InterPro" id="IPR014907">
    <property type="entry name" value="BT4734-like_N"/>
</dbReference>
<evidence type="ECO:0000259" key="1">
    <source>
        <dbReference type="Pfam" id="PF08800"/>
    </source>
</evidence>
<reference evidence="2" key="1">
    <citation type="submission" date="2021-08" db="EMBL/GenBank/DDBJ databases">
        <title>Prevotella lacticifex sp. nov., isolated from rumen of cow.</title>
        <authorList>
            <person name="Shinkai T."/>
            <person name="Ikeyama N."/>
            <person name="Kumagai M."/>
            <person name="Ohmori H."/>
            <person name="Sakamoto M."/>
            <person name="Ohkuma M."/>
            <person name="Mitsumori M."/>
        </authorList>
    </citation>
    <scope>NUCLEOTIDE SEQUENCE</scope>
    <source>
        <strain evidence="2">DSM 11371</strain>
    </source>
</reference>
<gene>
    <name evidence="2" type="ORF">PRRU23_01830</name>
</gene>
<evidence type="ECO:0000313" key="3">
    <source>
        <dbReference type="Proteomes" id="UP000887043"/>
    </source>
</evidence>
<protein>
    <submittedName>
        <fullName evidence="2">VirE protein</fullName>
    </submittedName>
</protein>
<sequence>MMNIQFYKAPAQTVRSAKVMDIAEVYSYITLNEKAMACTQALREIIANVKRGTATDKDVRQYKASHFDFVTFSGTFSYRSDDCLMEHSGLLCLDFDHVGCSEVGKQSYGHADSLALQKLKQQLIIDRHFTTWLLFTSPSGEGLKWVIEISLAMCDHKTWFKSVQKYVRDTYQLEVDDKCINVSRACFLPHDSLCYVNPTIFTNHPDICPF</sequence>
<dbReference type="Pfam" id="PF08800">
    <property type="entry name" value="BT4734-like_N"/>
    <property type="match status" value="1"/>
</dbReference>
<dbReference type="Proteomes" id="UP000887043">
    <property type="component" value="Unassembled WGS sequence"/>
</dbReference>
<comment type="caution">
    <text evidence="2">The sequence shown here is derived from an EMBL/GenBank/DDBJ whole genome shotgun (WGS) entry which is preliminary data.</text>
</comment>
<feature type="domain" description="BT4734-like N-terminal" evidence="1">
    <location>
        <begin position="68"/>
        <end position="195"/>
    </location>
</feature>
<dbReference type="EMBL" id="BPTR01000001">
    <property type="protein sequence ID" value="GJG26483.1"/>
    <property type="molecule type" value="Genomic_DNA"/>
</dbReference>
<accession>A0AA37MDK9</accession>
<evidence type="ECO:0000313" key="2">
    <source>
        <dbReference type="EMBL" id="GJG26483.1"/>
    </source>
</evidence>
<name>A0AA37MDK9_SEGBR</name>